<dbReference type="AlphaFoldDB" id="A0A2K3KHC1"/>
<comment type="caution">
    <text evidence="2">The sequence shown here is derived from an EMBL/GenBank/DDBJ whole genome shotgun (WGS) entry which is preliminary data.</text>
</comment>
<dbReference type="InterPro" id="IPR029472">
    <property type="entry name" value="Copia-like_N"/>
</dbReference>
<dbReference type="PANTHER" id="PTHR37610:SF97">
    <property type="entry name" value="RETROTRANSPOSON GAG DOMAIN-CONTAINING PROTEIN"/>
    <property type="match status" value="1"/>
</dbReference>
<name>A0A2K3KHC1_TRIPR</name>
<sequence>MPPCMALVDPIVDQSSPFFVHSSDGPSSVTVTLVLTNLNYHSWAPSTRPALGGKMKLEFINDIIVVPVDLFDHVKS</sequence>
<accession>A0A2K3KHC1</accession>
<dbReference type="EMBL" id="ASHM01096398">
    <property type="protein sequence ID" value="PNX65676.1"/>
    <property type="molecule type" value="Genomic_DNA"/>
</dbReference>
<evidence type="ECO:0000313" key="2">
    <source>
        <dbReference type="EMBL" id="PNX65676.1"/>
    </source>
</evidence>
<gene>
    <name evidence="2" type="ORF">L195_g054660</name>
</gene>
<protein>
    <recommendedName>
        <fullName evidence="1">Retrotransposon Copia-like N-terminal domain-containing protein</fullName>
    </recommendedName>
</protein>
<evidence type="ECO:0000313" key="3">
    <source>
        <dbReference type="Proteomes" id="UP000236291"/>
    </source>
</evidence>
<reference evidence="2 3" key="2">
    <citation type="journal article" date="2017" name="Front. Plant Sci.">
        <title>Gene Classification and Mining of Molecular Markers Useful in Red Clover (Trifolium pratense) Breeding.</title>
        <authorList>
            <person name="Istvanek J."/>
            <person name="Dluhosova J."/>
            <person name="Dluhos P."/>
            <person name="Patkova L."/>
            <person name="Nedelnik J."/>
            <person name="Repkova J."/>
        </authorList>
    </citation>
    <scope>NUCLEOTIDE SEQUENCE [LARGE SCALE GENOMIC DNA]</scope>
    <source>
        <strain evidence="3">cv. Tatra</strain>
        <tissue evidence="2">Young leaves</tissue>
    </source>
</reference>
<feature type="domain" description="Retrotransposon Copia-like N-terminal" evidence="1">
    <location>
        <begin position="21"/>
        <end position="61"/>
    </location>
</feature>
<evidence type="ECO:0000259" key="1">
    <source>
        <dbReference type="Pfam" id="PF14244"/>
    </source>
</evidence>
<organism evidence="2 3">
    <name type="scientific">Trifolium pratense</name>
    <name type="common">Red clover</name>
    <dbReference type="NCBI Taxonomy" id="57577"/>
    <lineage>
        <taxon>Eukaryota</taxon>
        <taxon>Viridiplantae</taxon>
        <taxon>Streptophyta</taxon>
        <taxon>Embryophyta</taxon>
        <taxon>Tracheophyta</taxon>
        <taxon>Spermatophyta</taxon>
        <taxon>Magnoliopsida</taxon>
        <taxon>eudicotyledons</taxon>
        <taxon>Gunneridae</taxon>
        <taxon>Pentapetalae</taxon>
        <taxon>rosids</taxon>
        <taxon>fabids</taxon>
        <taxon>Fabales</taxon>
        <taxon>Fabaceae</taxon>
        <taxon>Papilionoideae</taxon>
        <taxon>50 kb inversion clade</taxon>
        <taxon>NPAAA clade</taxon>
        <taxon>Hologalegina</taxon>
        <taxon>IRL clade</taxon>
        <taxon>Trifolieae</taxon>
        <taxon>Trifolium</taxon>
    </lineage>
</organism>
<dbReference type="Proteomes" id="UP000236291">
    <property type="component" value="Unassembled WGS sequence"/>
</dbReference>
<dbReference type="Pfam" id="PF14244">
    <property type="entry name" value="Retrotran_gag_3"/>
    <property type="match status" value="1"/>
</dbReference>
<dbReference type="PANTHER" id="PTHR37610">
    <property type="entry name" value="CCHC-TYPE DOMAIN-CONTAINING PROTEIN"/>
    <property type="match status" value="1"/>
</dbReference>
<reference evidence="2 3" key="1">
    <citation type="journal article" date="2014" name="Am. J. Bot.">
        <title>Genome assembly and annotation for red clover (Trifolium pratense; Fabaceae).</title>
        <authorList>
            <person name="Istvanek J."/>
            <person name="Jaros M."/>
            <person name="Krenek A."/>
            <person name="Repkova J."/>
        </authorList>
    </citation>
    <scope>NUCLEOTIDE SEQUENCE [LARGE SCALE GENOMIC DNA]</scope>
    <source>
        <strain evidence="3">cv. Tatra</strain>
        <tissue evidence="2">Young leaves</tissue>
    </source>
</reference>
<proteinExistence type="predicted"/>